<dbReference type="Proteomes" id="UP000295023">
    <property type="component" value="Unassembled WGS sequence"/>
</dbReference>
<evidence type="ECO:0000256" key="2">
    <source>
        <dbReference type="ARBA" id="ARBA00012150"/>
    </source>
</evidence>
<comment type="caution">
    <text evidence="7">The sequence shown here is derived from an EMBL/GenBank/DDBJ whole genome shotgun (WGS) entry which is preliminary data.</text>
</comment>
<evidence type="ECO:0000313" key="8">
    <source>
        <dbReference type="Proteomes" id="UP000295023"/>
    </source>
</evidence>
<dbReference type="RefSeq" id="WP_132284904.1">
    <property type="nucleotide sequence ID" value="NZ_SKBM01000003.1"/>
</dbReference>
<feature type="active site" evidence="4">
    <location>
        <position position="36"/>
    </location>
</feature>
<dbReference type="AlphaFoldDB" id="A0A4R4DWZ6"/>
<evidence type="ECO:0000256" key="3">
    <source>
        <dbReference type="ARBA" id="ARBA00047645"/>
    </source>
</evidence>
<dbReference type="InterPro" id="IPR036046">
    <property type="entry name" value="Acylphosphatase-like_dom_sf"/>
</dbReference>
<dbReference type="PROSITE" id="PS00151">
    <property type="entry name" value="ACYLPHOSPHATASE_2"/>
    <property type="match status" value="1"/>
</dbReference>
<dbReference type="OrthoDB" id="5295388at2"/>
<comment type="similarity">
    <text evidence="1 5">Belongs to the acylphosphatase family.</text>
</comment>
<proteinExistence type="inferred from homology"/>
<dbReference type="Pfam" id="PF00708">
    <property type="entry name" value="Acylphosphatase"/>
    <property type="match status" value="1"/>
</dbReference>
<dbReference type="SUPFAM" id="SSF54975">
    <property type="entry name" value="Acylphosphatase/BLUF domain-like"/>
    <property type="match status" value="1"/>
</dbReference>
<evidence type="ECO:0000313" key="7">
    <source>
        <dbReference type="EMBL" id="TCZ65393.1"/>
    </source>
</evidence>
<accession>A0A4R4DWZ6</accession>
<evidence type="ECO:0000256" key="5">
    <source>
        <dbReference type="RuleBase" id="RU004168"/>
    </source>
</evidence>
<dbReference type="InterPro" id="IPR001792">
    <property type="entry name" value="Acylphosphatase-like_dom"/>
</dbReference>
<dbReference type="GO" id="GO:0003998">
    <property type="term" value="F:acylphosphatase activity"/>
    <property type="evidence" value="ECO:0007669"/>
    <property type="project" value="UniProtKB-EC"/>
</dbReference>
<keyword evidence="4" id="KW-0378">Hydrolase</keyword>
<evidence type="ECO:0000256" key="4">
    <source>
        <dbReference type="PROSITE-ProRule" id="PRU00520"/>
    </source>
</evidence>
<dbReference type="Gene3D" id="3.30.70.100">
    <property type="match status" value="1"/>
</dbReference>
<gene>
    <name evidence="7" type="ORF">EXY23_04265</name>
</gene>
<evidence type="ECO:0000259" key="6">
    <source>
        <dbReference type="PROSITE" id="PS51160"/>
    </source>
</evidence>
<dbReference type="InterPro" id="IPR017968">
    <property type="entry name" value="Acylphosphatase_CS"/>
</dbReference>
<dbReference type="PANTHER" id="PTHR47268:SF4">
    <property type="entry name" value="ACYLPHOSPHATASE"/>
    <property type="match status" value="1"/>
</dbReference>
<dbReference type="PRINTS" id="PR00112">
    <property type="entry name" value="ACYLPHPHTASE"/>
</dbReference>
<comment type="catalytic activity">
    <reaction evidence="3 4">
        <text>an acyl phosphate + H2O = a carboxylate + phosphate + H(+)</text>
        <dbReference type="Rhea" id="RHEA:14965"/>
        <dbReference type="ChEBI" id="CHEBI:15377"/>
        <dbReference type="ChEBI" id="CHEBI:15378"/>
        <dbReference type="ChEBI" id="CHEBI:29067"/>
        <dbReference type="ChEBI" id="CHEBI:43474"/>
        <dbReference type="ChEBI" id="CHEBI:59918"/>
        <dbReference type="EC" id="3.6.1.7"/>
    </reaction>
</comment>
<keyword evidence="8" id="KW-1185">Reference proteome</keyword>
<evidence type="ECO:0000256" key="1">
    <source>
        <dbReference type="ARBA" id="ARBA00005614"/>
    </source>
</evidence>
<dbReference type="EC" id="3.6.1.7" evidence="2 4"/>
<sequence length="88" mass="9827">MRARHLLIAGRVQGVGYRDWMAREAGRLGLSGWVRNRADGQVEAVISGPEPAVEALLTLARRGPRLARVDAVEERFFEGEVELGFVRR</sequence>
<dbReference type="PANTHER" id="PTHR47268">
    <property type="entry name" value="ACYLPHOSPHATASE"/>
    <property type="match status" value="1"/>
</dbReference>
<dbReference type="InterPro" id="IPR020456">
    <property type="entry name" value="Acylphosphatase"/>
</dbReference>
<protein>
    <recommendedName>
        <fullName evidence="2 4">acylphosphatase</fullName>
        <ecNumber evidence="2 4">3.6.1.7</ecNumber>
    </recommendedName>
</protein>
<feature type="domain" description="Acylphosphatase-like" evidence="6">
    <location>
        <begin position="3"/>
        <end position="88"/>
    </location>
</feature>
<dbReference type="EMBL" id="SKBM01000003">
    <property type="protein sequence ID" value="TCZ65393.1"/>
    <property type="molecule type" value="Genomic_DNA"/>
</dbReference>
<reference evidence="7 8" key="1">
    <citation type="submission" date="2019-03" db="EMBL/GenBank/DDBJ databases">
        <title>Paracraurococcus aquatilis NE82 genome sequence.</title>
        <authorList>
            <person name="Zhao Y."/>
            <person name="Du Z."/>
        </authorList>
    </citation>
    <scope>NUCLEOTIDE SEQUENCE [LARGE SCALE GENOMIC DNA]</scope>
    <source>
        <strain evidence="7 8">NE82</strain>
    </source>
</reference>
<organism evidence="7 8">
    <name type="scientific">Roseicella aquatilis</name>
    <dbReference type="NCBI Taxonomy" id="2527868"/>
    <lineage>
        <taxon>Bacteria</taxon>
        <taxon>Pseudomonadati</taxon>
        <taxon>Pseudomonadota</taxon>
        <taxon>Alphaproteobacteria</taxon>
        <taxon>Acetobacterales</taxon>
        <taxon>Roseomonadaceae</taxon>
        <taxon>Roseicella</taxon>
    </lineage>
</organism>
<feature type="active site" evidence="4">
    <location>
        <position position="18"/>
    </location>
</feature>
<dbReference type="PROSITE" id="PS51160">
    <property type="entry name" value="ACYLPHOSPHATASE_3"/>
    <property type="match status" value="1"/>
</dbReference>
<name>A0A4R4DWZ6_9PROT</name>